<reference evidence="3" key="1">
    <citation type="journal article" date="2020" name="mSystems">
        <title>Genome- and Community-Level Interaction Insights into Carbon Utilization and Element Cycling Functions of Hydrothermarchaeota in Hydrothermal Sediment.</title>
        <authorList>
            <person name="Zhou Z."/>
            <person name="Liu Y."/>
            <person name="Xu W."/>
            <person name="Pan J."/>
            <person name="Luo Z.H."/>
            <person name="Li M."/>
        </authorList>
    </citation>
    <scope>NUCLEOTIDE SEQUENCE [LARGE SCALE GENOMIC DNA]</scope>
    <source>
        <strain evidence="3">SpSt-605</strain>
    </source>
</reference>
<dbReference type="AlphaFoldDB" id="A0A832GMJ7"/>
<keyword evidence="1" id="KW-0812">Transmembrane</keyword>
<keyword evidence="2" id="KW-0732">Signal</keyword>
<keyword evidence="1" id="KW-1133">Transmembrane helix</keyword>
<evidence type="ECO:0000313" key="3">
    <source>
        <dbReference type="EMBL" id="HGV55798.1"/>
    </source>
</evidence>
<evidence type="ECO:0000256" key="2">
    <source>
        <dbReference type="SAM" id="SignalP"/>
    </source>
</evidence>
<accession>A0A832GMJ7</accession>
<evidence type="ECO:0000256" key="1">
    <source>
        <dbReference type="SAM" id="Phobius"/>
    </source>
</evidence>
<sequence length="100" mass="11730">MKRVVLSLFLWVLLLWSPSFAQEEEKWKGFDEKVIEKLAEERGREPRSLFVLEGDLELSAFALFSGISGFIVGYYWRKLFSEKEDVSQLRKETITPLRKG</sequence>
<gene>
    <name evidence="3" type="ORF">ENT73_06955</name>
</gene>
<comment type="caution">
    <text evidence="3">The sequence shown here is derived from an EMBL/GenBank/DDBJ whole genome shotgun (WGS) entry which is preliminary data.</text>
</comment>
<name>A0A832GMJ7_9BACT</name>
<organism evidence="3">
    <name type="scientific">Caldimicrobium thiodismutans</name>
    <dbReference type="NCBI Taxonomy" id="1653476"/>
    <lineage>
        <taxon>Bacteria</taxon>
        <taxon>Pseudomonadati</taxon>
        <taxon>Thermodesulfobacteriota</taxon>
        <taxon>Thermodesulfobacteria</taxon>
        <taxon>Thermodesulfobacteriales</taxon>
        <taxon>Thermodesulfobacteriaceae</taxon>
        <taxon>Caldimicrobium</taxon>
    </lineage>
</organism>
<dbReference type="EMBL" id="DSZU01000125">
    <property type="protein sequence ID" value="HGV55798.1"/>
    <property type="molecule type" value="Genomic_DNA"/>
</dbReference>
<keyword evidence="1" id="KW-0472">Membrane</keyword>
<feature type="signal peptide" evidence="2">
    <location>
        <begin position="1"/>
        <end position="21"/>
    </location>
</feature>
<feature type="chain" id="PRO_5032376832" evidence="2">
    <location>
        <begin position="22"/>
        <end position="100"/>
    </location>
</feature>
<proteinExistence type="predicted"/>
<protein>
    <submittedName>
        <fullName evidence="3">Cobalt ABC transporter permease</fullName>
    </submittedName>
</protein>
<feature type="transmembrane region" description="Helical" evidence="1">
    <location>
        <begin position="58"/>
        <end position="76"/>
    </location>
</feature>